<keyword evidence="2" id="KW-0472">Membrane</keyword>
<protein>
    <submittedName>
        <fullName evidence="3">Uncharacterized protein</fullName>
    </submittedName>
</protein>
<accession>A0A518DU92</accession>
<dbReference type="AlphaFoldDB" id="A0A518DU92"/>
<proteinExistence type="predicted"/>
<feature type="transmembrane region" description="Helical" evidence="2">
    <location>
        <begin position="67"/>
        <end position="91"/>
    </location>
</feature>
<feature type="region of interest" description="Disordered" evidence="1">
    <location>
        <begin position="1"/>
        <end position="24"/>
    </location>
</feature>
<dbReference type="Proteomes" id="UP000317648">
    <property type="component" value="Chromosome"/>
</dbReference>
<name>A0A518DU92_9BACT</name>
<dbReference type="EMBL" id="CP036433">
    <property type="protein sequence ID" value="QDU95410.1"/>
    <property type="molecule type" value="Genomic_DNA"/>
</dbReference>
<dbReference type="RefSeq" id="WP_145054154.1">
    <property type="nucleotide sequence ID" value="NZ_CP036433.1"/>
</dbReference>
<keyword evidence="2" id="KW-0812">Transmembrane</keyword>
<dbReference type="KEGG" id="lcre:Pla8534_32250"/>
<feature type="transmembrane region" description="Helical" evidence="2">
    <location>
        <begin position="35"/>
        <end position="55"/>
    </location>
</feature>
<keyword evidence="4" id="KW-1185">Reference proteome</keyword>
<reference evidence="3 4" key="1">
    <citation type="submission" date="2019-02" db="EMBL/GenBank/DDBJ databases">
        <title>Deep-cultivation of Planctomycetes and their phenomic and genomic characterization uncovers novel biology.</title>
        <authorList>
            <person name="Wiegand S."/>
            <person name="Jogler M."/>
            <person name="Boedeker C."/>
            <person name="Pinto D."/>
            <person name="Vollmers J."/>
            <person name="Rivas-Marin E."/>
            <person name="Kohn T."/>
            <person name="Peeters S.H."/>
            <person name="Heuer A."/>
            <person name="Rast P."/>
            <person name="Oberbeckmann S."/>
            <person name="Bunk B."/>
            <person name="Jeske O."/>
            <person name="Meyerdierks A."/>
            <person name="Storesund J.E."/>
            <person name="Kallscheuer N."/>
            <person name="Luecker S."/>
            <person name="Lage O.M."/>
            <person name="Pohl T."/>
            <person name="Merkel B.J."/>
            <person name="Hornburger P."/>
            <person name="Mueller R.-W."/>
            <person name="Bruemmer F."/>
            <person name="Labrenz M."/>
            <person name="Spormann A.M."/>
            <person name="Op den Camp H."/>
            <person name="Overmann J."/>
            <person name="Amann R."/>
            <person name="Jetten M.S.M."/>
            <person name="Mascher T."/>
            <person name="Medema M.H."/>
            <person name="Devos D.P."/>
            <person name="Kaster A.-K."/>
            <person name="Ovreas L."/>
            <person name="Rohde M."/>
            <person name="Galperin M.Y."/>
            <person name="Jogler C."/>
        </authorList>
    </citation>
    <scope>NUCLEOTIDE SEQUENCE [LARGE SCALE GENOMIC DNA]</scope>
    <source>
        <strain evidence="3 4">Pla85_3_4</strain>
    </source>
</reference>
<dbReference type="OrthoDB" id="290421at2"/>
<evidence type="ECO:0000256" key="1">
    <source>
        <dbReference type="SAM" id="MobiDB-lite"/>
    </source>
</evidence>
<keyword evidence="2" id="KW-1133">Transmembrane helix</keyword>
<evidence type="ECO:0000256" key="2">
    <source>
        <dbReference type="SAM" id="Phobius"/>
    </source>
</evidence>
<sequence length="98" mass="10927">MESDPLPRTPADGAQRPDTSPHLHSEQTLKKYDNAWLILGLLFGVTGALGLPVLWISRKFSPLMKVVWSVVVLAYTALLIGVVCWIVAWTWNRVVDSL</sequence>
<evidence type="ECO:0000313" key="4">
    <source>
        <dbReference type="Proteomes" id="UP000317648"/>
    </source>
</evidence>
<evidence type="ECO:0000313" key="3">
    <source>
        <dbReference type="EMBL" id="QDU95410.1"/>
    </source>
</evidence>
<gene>
    <name evidence="3" type="ORF">Pla8534_32250</name>
</gene>
<organism evidence="3 4">
    <name type="scientific">Lignipirellula cremea</name>
    <dbReference type="NCBI Taxonomy" id="2528010"/>
    <lineage>
        <taxon>Bacteria</taxon>
        <taxon>Pseudomonadati</taxon>
        <taxon>Planctomycetota</taxon>
        <taxon>Planctomycetia</taxon>
        <taxon>Pirellulales</taxon>
        <taxon>Pirellulaceae</taxon>
        <taxon>Lignipirellula</taxon>
    </lineage>
</organism>